<dbReference type="SUPFAM" id="SSF57938">
    <property type="entry name" value="DnaJ/Hsp40 cysteine-rich domain"/>
    <property type="match status" value="1"/>
</dbReference>
<feature type="non-terminal residue" evidence="4">
    <location>
        <position position="1"/>
    </location>
</feature>
<dbReference type="GO" id="GO:0032259">
    <property type="term" value="P:methylation"/>
    <property type="evidence" value="ECO:0007669"/>
    <property type="project" value="UniProtKB-KW"/>
</dbReference>
<reference evidence="4" key="1">
    <citation type="journal article" date="2014" name="Front. Microbiol.">
        <title>High frequency of phylogenetically diverse reductive dehalogenase-homologous genes in deep subseafloor sedimentary metagenomes.</title>
        <authorList>
            <person name="Kawai M."/>
            <person name="Futagami T."/>
            <person name="Toyoda A."/>
            <person name="Takaki Y."/>
            <person name="Nishi S."/>
            <person name="Hori S."/>
            <person name="Arai W."/>
            <person name="Tsubouchi T."/>
            <person name="Morono Y."/>
            <person name="Uchiyama I."/>
            <person name="Ito T."/>
            <person name="Fujiyama A."/>
            <person name="Inagaki F."/>
            <person name="Takami H."/>
        </authorList>
    </citation>
    <scope>NUCLEOTIDE SEQUENCE</scope>
    <source>
        <strain evidence="4">Expedition CK06-06</strain>
    </source>
</reference>
<accession>X1JSP0</accession>
<name>X1JSP0_9ZZZZ</name>
<organism evidence="4">
    <name type="scientific">marine sediment metagenome</name>
    <dbReference type="NCBI Taxonomy" id="412755"/>
    <lineage>
        <taxon>unclassified sequences</taxon>
        <taxon>metagenomes</taxon>
        <taxon>ecological metagenomes</taxon>
    </lineage>
</organism>
<feature type="domain" description="DNA methylase N-4/N-6" evidence="3">
    <location>
        <begin position="17"/>
        <end position="250"/>
    </location>
</feature>
<evidence type="ECO:0000256" key="1">
    <source>
        <dbReference type="ARBA" id="ARBA00022603"/>
    </source>
</evidence>
<sequence length="250" mass="28845">LKISGLKPKDLCLIPARIQIAAEEDGWWVRSVIIWSKNNPMPESVTDRPTESHEYILMLTKSGTTQYWTHRDGGGTREKPKADYRWVNQLTQGEVATEPPNWKVKIKCPECDGTGYVDMDALWSISDKCPTCNGKGKTQLWKRINLWEGHDYYWDQEAVREAYTEPMNRWGGETLKRDTSKTQAYKEMQNIGYSSAFRVGRPMRPDPSGRNIRSVWTFPTTPFPSFKIDGRKVDHFAVFPLRLPELCIKA</sequence>
<protein>
    <recommendedName>
        <fullName evidence="3">DNA methylase N-4/N-6 domain-containing protein</fullName>
    </recommendedName>
</protein>
<dbReference type="InterPro" id="IPR036410">
    <property type="entry name" value="HSP_DnaJ_Cys-rich_dom_sf"/>
</dbReference>
<dbReference type="Gene3D" id="6.20.20.10">
    <property type="match status" value="1"/>
</dbReference>
<dbReference type="Pfam" id="PF01555">
    <property type="entry name" value="N6_N4_Mtase"/>
    <property type="match status" value="1"/>
</dbReference>
<feature type="non-terminal residue" evidence="4">
    <location>
        <position position="250"/>
    </location>
</feature>
<gene>
    <name evidence="4" type="ORF">S03H2_57851</name>
</gene>
<keyword evidence="2" id="KW-0808">Transferase</keyword>
<proteinExistence type="predicted"/>
<dbReference type="EMBL" id="BARU01037095">
    <property type="protein sequence ID" value="GAH84440.1"/>
    <property type="molecule type" value="Genomic_DNA"/>
</dbReference>
<dbReference type="AlphaFoldDB" id="X1JSP0"/>
<evidence type="ECO:0000313" key="4">
    <source>
        <dbReference type="EMBL" id="GAH84440.1"/>
    </source>
</evidence>
<dbReference type="GO" id="GO:0008170">
    <property type="term" value="F:N-methyltransferase activity"/>
    <property type="evidence" value="ECO:0007669"/>
    <property type="project" value="InterPro"/>
</dbReference>
<dbReference type="InterPro" id="IPR029063">
    <property type="entry name" value="SAM-dependent_MTases_sf"/>
</dbReference>
<dbReference type="SUPFAM" id="SSF53335">
    <property type="entry name" value="S-adenosyl-L-methionine-dependent methyltransferases"/>
    <property type="match status" value="1"/>
</dbReference>
<evidence type="ECO:0000259" key="3">
    <source>
        <dbReference type="Pfam" id="PF01555"/>
    </source>
</evidence>
<dbReference type="InterPro" id="IPR002941">
    <property type="entry name" value="DNA_methylase_N4/N6"/>
</dbReference>
<comment type="caution">
    <text evidence="4">The sequence shown here is derived from an EMBL/GenBank/DDBJ whole genome shotgun (WGS) entry which is preliminary data.</text>
</comment>
<dbReference type="GO" id="GO:0003677">
    <property type="term" value="F:DNA binding"/>
    <property type="evidence" value="ECO:0007669"/>
    <property type="project" value="InterPro"/>
</dbReference>
<keyword evidence="1" id="KW-0489">Methyltransferase</keyword>
<evidence type="ECO:0000256" key="2">
    <source>
        <dbReference type="ARBA" id="ARBA00022679"/>
    </source>
</evidence>
<dbReference type="Gene3D" id="3.40.50.150">
    <property type="entry name" value="Vaccinia Virus protein VP39"/>
    <property type="match status" value="2"/>
</dbReference>